<comment type="caution">
    <text evidence="3">The sequence shown here is derived from an EMBL/GenBank/DDBJ whole genome shotgun (WGS) entry which is preliminary data.</text>
</comment>
<proteinExistence type="inferred from homology"/>
<dbReference type="PANTHER" id="PTHR30203">
    <property type="entry name" value="OUTER MEMBRANE CATION EFFLUX PROTEIN"/>
    <property type="match status" value="1"/>
</dbReference>
<evidence type="ECO:0000313" key="3">
    <source>
        <dbReference type="EMBL" id="MFC5453551.1"/>
    </source>
</evidence>
<accession>A0ABW0KKX0</accession>
<dbReference type="Gene3D" id="2.20.200.10">
    <property type="entry name" value="Outer membrane efflux proteins (OEP)"/>
    <property type="match status" value="1"/>
</dbReference>
<keyword evidence="2" id="KW-0732">Signal</keyword>
<dbReference type="PANTHER" id="PTHR30203:SF30">
    <property type="entry name" value="OUTER MEMBRANE PROTEIN-RELATED"/>
    <property type="match status" value="1"/>
</dbReference>
<dbReference type="Gene3D" id="1.20.1600.10">
    <property type="entry name" value="Outer membrane efflux proteins (OEP)"/>
    <property type="match status" value="1"/>
</dbReference>
<dbReference type="SUPFAM" id="SSF56954">
    <property type="entry name" value="Outer membrane efflux proteins (OEP)"/>
    <property type="match status" value="1"/>
</dbReference>
<dbReference type="InterPro" id="IPR010131">
    <property type="entry name" value="MdtP/NodT-like"/>
</dbReference>
<dbReference type="Pfam" id="PF02321">
    <property type="entry name" value="OEP"/>
    <property type="match status" value="2"/>
</dbReference>
<dbReference type="RefSeq" id="WP_377162734.1">
    <property type="nucleotide sequence ID" value="NZ_JBHSMQ010000001.1"/>
</dbReference>
<dbReference type="EMBL" id="JBHSMQ010000001">
    <property type="protein sequence ID" value="MFC5453551.1"/>
    <property type="molecule type" value="Genomic_DNA"/>
</dbReference>
<keyword evidence="4" id="KW-1185">Reference proteome</keyword>
<evidence type="ECO:0000256" key="1">
    <source>
        <dbReference type="ARBA" id="ARBA00007613"/>
    </source>
</evidence>
<reference evidence="4" key="1">
    <citation type="journal article" date="2019" name="Int. J. Syst. Evol. Microbiol.">
        <title>The Global Catalogue of Microorganisms (GCM) 10K type strain sequencing project: providing services to taxonomists for standard genome sequencing and annotation.</title>
        <authorList>
            <consortium name="The Broad Institute Genomics Platform"/>
            <consortium name="The Broad Institute Genome Sequencing Center for Infectious Disease"/>
            <person name="Wu L."/>
            <person name="Ma J."/>
        </authorList>
    </citation>
    <scope>NUCLEOTIDE SEQUENCE [LARGE SCALE GENOMIC DNA]</scope>
    <source>
        <strain evidence="4">CGMCC 4.1469</strain>
    </source>
</reference>
<comment type="similarity">
    <text evidence="1">Belongs to the outer membrane factor (OMF) (TC 1.B.17) family.</text>
</comment>
<dbReference type="Proteomes" id="UP001596052">
    <property type="component" value="Unassembled WGS sequence"/>
</dbReference>
<feature type="signal peptide" evidence="2">
    <location>
        <begin position="1"/>
        <end position="20"/>
    </location>
</feature>
<feature type="chain" id="PRO_5046478301" evidence="2">
    <location>
        <begin position="21"/>
        <end position="507"/>
    </location>
</feature>
<dbReference type="InterPro" id="IPR003423">
    <property type="entry name" value="OMP_efflux"/>
</dbReference>
<evidence type="ECO:0000256" key="2">
    <source>
        <dbReference type="SAM" id="SignalP"/>
    </source>
</evidence>
<evidence type="ECO:0000313" key="4">
    <source>
        <dbReference type="Proteomes" id="UP001596052"/>
    </source>
</evidence>
<protein>
    <submittedName>
        <fullName evidence="3">TolC family protein</fullName>
    </submittedName>
</protein>
<organism evidence="3 4">
    <name type="scientific">Prosthecobacter fluviatilis</name>
    <dbReference type="NCBI Taxonomy" id="445931"/>
    <lineage>
        <taxon>Bacteria</taxon>
        <taxon>Pseudomonadati</taxon>
        <taxon>Verrucomicrobiota</taxon>
        <taxon>Verrucomicrobiia</taxon>
        <taxon>Verrucomicrobiales</taxon>
        <taxon>Verrucomicrobiaceae</taxon>
        <taxon>Prosthecobacter</taxon>
    </lineage>
</organism>
<gene>
    <name evidence="3" type="ORF">ACFQDI_01680</name>
</gene>
<sequence length="507" mass="55718">MKKLKNKLLAFNFVCLLVMVQGCSSVLRRGPLPSSDPPLPANFPDTSGPNNSAMIGWKEYFKDPNLTSLIGQALQNNQELNILIQEIEFAKQDVRRTRGAIFPFVTGGTTAGIDKVGRHTAAGAAEDNTANEIAAGRPIPTNTPNFGFGADFDWEVDIWRKLRNERDAAILRYLGTQEGRNFMITNIVAEIATNYYELVALDNQLITLKRTIEIQQNALEAVKLQKANARVTELAVRRFEAEVLKNQSRQFKIQQQITVTENNLNYLVGRYPQPIKRRSEGFDQLMLTRIGSGLPVQLLRNRPDVRRAELELAATGLDVKAAAARFYPALSIQGALGLQSFSLASAFNAPASIMYGAAANLMAPLINRSAIKAAFLGASAKQIGAIYTYQQTVLKAYIETVNQLAQIKNYGKSYDLKSQQVAALNDSITIAGQLFFNARADYTEVLFTQRDALESKMDLIELKQEQLNAFVKAYKALGGGYNRAAGGSGNTTKMAVPKIVGQLRGGN</sequence>
<dbReference type="PROSITE" id="PS51257">
    <property type="entry name" value="PROKAR_LIPOPROTEIN"/>
    <property type="match status" value="1"/>
</dbReference>
<name>A0ABW0KKX0_9BACT</name>